<feature type="binding site" evidence="11">
    <location>
        <position position="201"/>
    </location>
    <ligand>
        <name>NAD(+)</name>
        <dbReference type="ChEBI" id="CHEBI:57540"/>
    </ligand>
</feature>
<dbReference type="Pfam" id="PF03120">
    <property type="entry name" value="OB_DNA_ligase"/>
    <property type="match status" value="1"/>
</dbReference>
<dbReference type="Proteomes" id="UP000199199">
    <property type="component" value="Unassembled WGS sequence"/>
</dbReference>
<dbReference type="Gene3D" id="3.40.50.10190">
    <property type="entry name" value="BRCT domain"/>
    <property type="match status" value="1"/>
</dbReference>
<dbReference type="CDD" id="cd00114">
    <property type="entry name" value="LIGANc"/>
    <property type="match status" value="1"/>
</dbReference>
<name>A0A1I6NXW4_9EURY</name>
<evidence type="ECO:0000259" key="13">
    <source>
        <dbReference type="PROSITE" id="PS50172"/>
    </source>
</evidence>
<dbReference type="Pfam" id="PF01653">
    <property type="entry name" value="DNA_ligase_aden"/>
    <property type="match status" value="1"/>
</dbReference>
<evidence type="ECO:0000256" key="9">
    <source>
        <dbReference type="ARBA" id="ARBA00023204"/>
    </source>
</evidence>
<dbReference type="InterPro" id="IPR001679">
    <property type="entry name" value="DNA_ligase"/>
</dbReference>
<dbReference type="PROSITE" id="PS50172">
    <property type="entry name" value="BRCT"/>
    <property type="match status" value="1"/>
</dbReference>
<proteinExistence type="inferred from homology"/>
<dbReference type="InterPro" id="IPR036420">
    <property type="entry name" value="BRCT_dom_sf"/>
</dbReference>
<evidence type="ECO:0000256" key="2">
    <source>
        <dbReference type="ARBA" id="ARBA00022598"/>
    </source>
</evidence>
<comment type="cofactor">
    <cofactor evidence="11">
        <name>Mg(2+)</name>
        <dbReference type="ChEBI" id="CHEBI:18420"/>
    </cofactor>
    <cofactor evidence="11">
        <name>Mn(2+)</name>
        <dbReference type="ChEBI" id="CHEBI:29035"/>
    </cofactor>
</comment>
<dbReference type="EC" id="6.5.1.2" evidence="11"/>
<dbReference type="SUPFAM" id="SSF50249">
    <property type="entry name" value="Nucleic acid-binding proteins"/>
    <property type="match status" value="1"/>
</dbReference>
<dbReference type="Pfam" id="PF12826">
    <property type="entry name" value="HHH_2"/>
    <property type="match status" value="1"/>
</dbReference>
<dbReference type="InterPro" id="IPR041663">
    <property type="entry name" value="DisA/LigA_HHH"/>
</dbReference>
<keyword evidence="8 11" id="KW-0520">NAD</keyword>
<reference evidence="15" key="1">
    <citation type="submission" date="2016-10" db="EMBL/GenBank/DDBJ databases">
        <authorList>
            <person name="Varghese N."/>
            <person name="Submissions S."/>
        </authorList>
    </citation>
    <scope>NUCLEOTIDE SEQUENCE [LARGE SCALE GENOMIC DNA]</scope>
    <source>
        <strain evidence="15">DSM 22427</strain>
    </source>
</reference>
<dbReference type="SUPFAM" id="SSF56091">
    <property type="entry name" value="DNA ligase/mRNA capping enzyme, catalytic domain"/>
    <property type="match status" value="1"/>
</dbReference>
<keyword evidence="3 11" id="KW-0235">DNA replication</keyword>
<dbReference type="NCBIfam" id="TIGR00575">
    <property type="entry name" value="dnlj"/>
    <property type="match status" value="1"/>
</dbReference>
<dbReference type="PIRSF" id="PIRSF001604">
    <property type="entry name" value="LigA"/>
    <property type="match status" value="1"/>
</dbReference>
<dbReference type="InterPro" id="IPR012340">
    <property type="entry name" value="NA-bd_OB-fold"/>
</dbReference>
<dbReference type="SMART" id="SM00532">
    <property type="entry name" value="LIGANc"/>
    <property type="match status" value="1"/>
</dbReference>
<dbReference type="InterPro" id="IPR018239">
    <property type="entry name" value="DNA_ligase_AS"/>
</dbReference>
<dbReference type="CDD" id="cd09897">
    <property type="entry name" value="H3TH_FEN1-XPG-like"/>
    <property type="match status" value="1"/>
</dbReference>
<dbReference type="InterPro" id="IPR001357">
    <property type="entry name" value="BRCT_dom"/>
</dbReference>
<dbReference type="FunFam" id="2.40.50.140:FF:000012">
    <property type="entry name" value="DNA ligase"/>
    <property type="match status" value="1"/>
</dbReference>
<dbReference type="PROSITE" id="PS01056">
    <property type="entry name" value="DNA_LIGASE_N2"/>
    <property type="match status" value="1"/>
</dbReference>
<protein>
    <recommendedName>
        <fullName evidence="11">DNA ligase</fullName>
        <ecNumber evidence="11">6.5.1.2</ecNumber>
    </recommendedName>
    <alternativeName>
        <fullName evidence="11">Polydeoxyribonucleotide synthase [NAD(+)]</fullName>
    </alternativeName>
</protein>
<dbReference type="RefSeq" id="WP_092900376.1">
    <property type="nucleotide sequence ID" value="NZ_FOZS01000001.1"/>
</dbReference>
<dbReference type="InterPro" id="IPR004150">
    <property type="entry name" value="NAD_DNA_ligase_OB"/>
</dbReference>
<keyword evidence="5 11" id="KW-0227">DNA damage</keyword>
<feature type="domain" description="BRCT" evidence="13">
    <location>
        <begin position="631"/>
        <end position="711"/>
    </location>
</feature>
<comment type="caution">
    <text evidence="11">Lacks conserved residue(s) required for the propagation of feature annotation.</text>
</comment>
<dbReference type="GO" id="GO:0003911">
    <property type="term" value="F:DNA ligase (NAD+) activity"/>
    <property type="evidence" value="ECO:0007669"/>
    <property type="project" value="UniProtKB-UniRule"/>
</dbReference>
<evidence type="ECO:0000256" key="11">
    <source>
        <dbReference type="HAMAP-Rule" id="MF_01588"/>
    </source>
</evidence>
<evidence type="ECO:0000256" key="6">
    <source>
        <dbReference type="ARBA" id="ARBA00022833"/>
    </source>
</evidence>
<feature type="binding site" evidence="11">
    <location>
        <position position="451"/>
    </location>
    <ligand>
        <name>Zn(2+)</name>
        <dbReference type="ChEBI" id="CHEBI:29105"/>
    </ligand>
</feature>
<accession>A0A1I6NXW4</accession>
<sequence>MAGADESGDENPFLRDPPTEFDPAEKLSEADAAERVEQLRAAIREHDRRYYVENDPVIADRAYDALFARLRELEDAFSLSHPDSPTRGVGGEPIDAFETAEHVAPMLSIDQSGEVEDVREFDRRVRDELEDAGIDGVSYVCEPKFDGVSMEFVYEEGSLQRAVTRGDGREGDDVTRNARTIGSVPQKLHGDPPDFLAVRGEVYMPKDAFQTHNRDRIERGDDPFANPRNATAGTIRQLDPTVVADRPLEVFYFDVLEASELEDTHREELERFPELGLRTNDRVEVIDSAERSSADATGDRGPGDAIEDAIDYRDRMLEARDDLPYEIDGVVIKVDDREAREHLGQTARHDRWAFAYKFPARAEVTPIADIAVQVGRTGRVTPVALLEPVDVGGVTVSRASLHNPDEIAEKNVNVGDTVRVQRAGDVIPYVEEVVEKGSEGHYELPERCPICDSPIERDGPMAFCTGGLACDAQLRRSIEYYASDDGLDLEGLGEKSVRQLVEAGLVDSIASLYELEREELVALEGWGETSAENLLSELEAAREPPLADFLSALGIPHVGPATARELAREFGSFEAFREAVETDPSRLEGVDDVGETVAETIHEFFASEANAEAVDAVLEHVSPQDADAGPDGGDELEGLTFVFTGSLEGVTRGEAQDLVEAHDANATGSVSGNTDYLVIGESPGSTKLEDAEANDVEILEEAAFRDFLESRGLSLPPAN</sequence>
<keyword evidence="15" id="KW-1185">Reference proteome</keyword>
<dbReference type="HAMAP" id="MF_01588">
    <property type="entry name" value="DNA_ligase_A"/>
    <property type="match status" value="1"/>
</dbReference>
<dbReference type="GO" id="GO:0006260">
    <property type="term" value="P:DNA replication"/>
    <property type="evidence" value="ECO:0007669"/>
    <property type="project" value="UniProtKB-KW"/>
</dbReference>
<feature type="region of interest" description="Disordered" evidence="12">
    <location>
        <begin position="1"/>
        <end position="31"/>
    </location>
</feature>
<dbReference type="PANTHER" id="PTHR23389:SF9">
    <property type="entry name" value="DNA LIGASE"/>
    <property type="match status" value="1"/>
</dbReference>
<dbReference type="InterPro" id="IPR010994">
    <property type="entry name" value="RuvA_2-like"/>
</dbReference>
<dbReference type="SUPFAM" id="SSF52113">
    <property type="entry name" value="BRCT domain"/>
    <property type="match status" value="1"/>
</dbReference>
<dbReference type="PANTHER" id="PTHR23389">
    <property type="entry name" value="CHROMOSOME TRANSMISSION FIDELITY FACTOR 18"/>
    <property type="match status" value="1"/>
</dbReference>
<comment type="function">
    <text evidence="1 11">DNA ligase that catalyzes the formation of phosphodiester linkages between 5'-phosphoryl and 3'-hydroxyl groups in double-stranded DNA using NAD as a coenzyme and as the energy source for the reaction. It is essential for DNA replication and repair of damaged DNA.</text>
</comment>
<dbReference type="NCBIfam" id="NF010931">
    <property type="entry name" value="PRK14351.1"/>
    <property type="match status" value="1"/>
</dbReference>
<keyword evidence="11" id="KW-0464">Manganese</keyword>
<feature type="active site" description="N6-AMP-lysine intermediate" evidence="11">
    <location>
        <position position="144"/>
    </location>
</feature>
<dbReference type="Gene3D" id="1.10.287.610">
    <property type="entry name" value="Helix hairpin bin"/>
    <property type="match status" value="1"/>
</dbReference>
<feature type="binding site" evidence="11">
    <location>
        <position position="470"/>
    </location>
    <ligand>
        <name>Zn(2+)</name>
        <dbReference type="ChEBI" id="CHEBI:29105"/>
    </ligand>
</feature>
<evidence type="ECO:0000256" key="4">
    <source>
        <dbReference type="ARBA" id="ARBA00022723"/>
    </source>
</evidence>
<dbReference type="NCBIfam" id="NF005932">
    <property type="entry name" value="PRK07956.1"/>
    <property type="match status" value="1"/>
</dbReference>
<keyword evidence="2 11" id="KW-0436">Ligase</keyword>
<evidence type="ECO:0000313" key="15">
    <source>
        <dbReference type="Proteomes" id="UP000199199"/>
    </source>
</evidence>
<dbReference type="Gene3D" id="2.40.50.140">
    <property type="entry name" value="Nucleic acid-binding proteins"/>
    <property type="match status" value="1"/>
</dbReference>
<keyword evidence="7 11" id="KW-0460">Magnesium</keyword>
<dbReference type="OrthoDB" id="213206at2157"/>
<dbReference type="Gene3D" id="3.30.470.30">
    <property type="entry name" value="DNA ligase/mRNA capping enzyme"/>
    <property type="match status" value="1"/>
</dbReference>
<dbReference type="InterPro" id="IPR033136">
    <property type="entry name" value="DNA_ligase_CS"/>
</dbReference>
<feature type="binding site" evidence="11">
    <location>
        <position position="165"/>
    </location>
    <ligand>
        <name>NAD(+)</name>
        <dbReference type="ChEBI" id="CHEBI:57540"/>
    </ligand>
</feature>
<feature type="binding site" evidence="11">
    <location>
        <position position="357"/>
    </location>
    <ligand>
        <name>NAD(+)</name>
        <dbReference type="ChEBI" id="CHEBI:57540"/>
    </ligand>
</feature>
<feature type="binding site" evidence="11">
    <location>
        <position position="142"/>
    </location>
    <ligand>
        <name>NAD(+)</name>
        <dbReference type="ChEBI" id="CHEBI:57540"/>
    </ligand>
</feature>
<dbReference type="Pfam" id="PF00533">
    <property type="entry name" value="BRCT"/>
    <property type="match status" value="1"/>
</dbReference>
<dbReference type="CDD" id="cd17748">
    <property type="entry name" value="BRCT_DNA_ligase_like"/>
    <property type="match status" value="1"/>
</dbReference>
<evidence type="ECO:0000256" key="8">
    <source>
        <dbReference type="ARBA" id="ARBA00023027"/>
    </source>
</evidence>
<keyword evidence="6 11" id="KW-0862">Zinc</keyword>
<dbReference type="GO" id="GO:0006281">
    <property type="term" value="P:DNA repair"/>
    <property type="evidence" value="ECO:0007669"/>
    <property type="project" value="UniProtKB-KW"/>
</dbReference>
<evidence type="ECO:0000256" key="12">
    <source>
        <dbReference type="SAM" id="MobiDB-lite"/>
    </source>
</evidence>
<feature type="binding site" evidence="11">
    <location>
        <begin position="60"/>
        <end position="64"/>
    </location>
    <ligand>
        <name>NAD(+)</name>
        <dbReference type="ChEBI" id="CHEBI:57540"/>
    </ligand>
</feature>
<comment type="similarity">
    <text evidence="11">Belongs to the NAD-dependent DNA ligase family. LigA subfamily.</text>
</comment>
<feature type="binding site" evidence="11">
    <location>
        <begin position="108"/>
        <end position="109"/>
    </location>
    <ligand>
        <name>NAD(+)</name>
        <dbReference type="ChEBI" id="CHEBI:57540"/>
    </ligand>
</feature>
<evidence type="ECO:0000256" key="10">
    <source>
        <dbReference type="ARBA" id="ARBA00034005"/>
    </source>
</evidence>
<dbReference type="Gene3D" id="1.10.150.20">
    <property type="entry name" value="5' to 3' exonuclease, C-terminal subdomain"/>
    <property type="match status" value="2"/>
</dbReference>
<dbReference type="SMART" id="SM00292">
    <property type="entry name" value="BRCT"/>
    <property type="match status" value="1"/>
</dbReference>
<evidence type="ECO:0000256" key="5">
    <source>
        <dbReference type="ARBA" id="ARBA00022763"/>
    </source>
</evidence>
<evidence type="ECO:0000256" key="1">
    <source>
        <dbReference type="ARBA" id="ARBA00004067"/>
    </source>
</evidence>
<feature type="binding site" evidence="11">
    <location>
        <position position="333"/>
    </location>
    <ligand>
        <name>NAD(+)</name>
        <dbReference type="ChEBI" id="CHEBI:57540"/>
    </ligand>
</feature>
<evidence type="ECO:0000256" key="7">
    <source>
        <dbReference type="ARBA" id="ARBA00022842"/>
    </source>
</evidence>
<dbReference type="InterPro" id="IPR013839">
    <property type="entry name" value="DNAligase_adenylation"/>
</dbReference>
<keyword evidence="4 11" id="KW-0479">Metal-binding</keyword>
<dbReference type="PROSITE" id="PS01055">
    <property type="entry name" value="DNA_LIGASE_N1"/>
    <property type="match status" value="1"/>
</dbReference>
<evidence type="ECO:0000256" key="3">
    <source>
        <dbReference type="ARBA" id="ARBA00022705"/>
    </source>
</evidence>
<dbReference type="AlphaFoldDB" id="A0A1I6NXW4"/>
<dbReference type="GO" id="GO:0003677">
    <property type="term" value="F:DNA binding"/>
    <property type="evidence" value="ECO:0007669"/>
    <property type="project" value="InterPro"/>
</dbReference>
<dbReference type="GO" id="GO:0046872">
    <property type="term" value="F:metal ion binding"/>
    <property type="evidence" value="ECO:0007669"/>
    <property type="project" value="UniProtKB-KW"/>
</dbReference>
<organism evidence="14 15">
    <name type="scientific">Halostagnicola kamekurae</name>
    <dbReference type="NCBI Taxonomy" id="619731"/>
    <lineage>
        <taxon>Archaea</taxon>
        <taxon>Methanobacteriati</taxon>
        <taxon>Methanobacteriota</taxon>
        <taxon>Stenosarchaea group</taxon>
        <taxon>Halobacteria</taxon>
        <taxon>Halobacteriales</taxon>
        <taxon>Natrialbaceae</taxon>
        <taxon>Halostagnicola</taxon>
    </lineage>
</organism>
<dbReference type="SMART" id="SM00278">
    <property type="entry name" value="HhH1"/>
    <property type="match status" value="4"/>
</dbReference>
<gene>
    <name evidence="11" type="primary">ligA</name>
    <name evidence="14" type="ORF">SAMN04488556_0192</name>
</gene>
<dbReference type="InterPro" id="IPR003583">
    <property type="entry name" value="Hlx-hairpin-Hlx_DNA-bd_motif"/>
</dbReference>
<dbReference type="EMBL" id="FOZS01000001">
    <property type="protein sequence ID" value="SFS32803.1"/>
    <property type="molecule type" value="Genomic_DNA"/>
</dbReference>
<comment type="catalytic activity">
    <reaction evidence="10 11">
        <text>NAD(+) + (deoxyribonucleotide)n-3'-hydroxyl + 5'-phospho-(deoxyribonucleotide)m = (deoxyribonucleotide)n+m + AMP + beta-nicotinamide D-nucleotide.</text>
        <dbReference type="EC" id="6.5.1.2"/>
    </reaction>
</comment>
<evidence type="ECO:0000313" key="14">
    <source>
        <dbReference type="EMBL" id="SFS32803.1"/>
    </source>
</evidence>
<keyword evidence="9 11" id="KW-0234">DNA repair</keyword>
<dbReference type="InterPro" id="IPR013840">
    <property type="entry name" value="DNAligase_N"/>
</dbReference>
<dbReference type="Pfam" id="PF14520">
    <property type="entry name" value="HHH_5"/>
    <property type="match status" value="1"/>
</dbReference>
<dbReference type="SUPFAM" id="SSF47781">
    <property type="entry name" value="RuvA domain 2-like"/>
    <property type="match status" value="1"/>
</dbReference>
<feature type="binding site" evidence="11">
    <location>
        <position position="448"/>
    </location>
    <ligand>
        <name>Zn(2+)</name>
        <dbReference type="ChEBI" id="CHEBI:29105"/>
    </ligand>
</feature>